<proteinExistence type="predicted"/>
<comment type="caution">
    <text evidence="1">The sequence shown here is derived from an EMBL/GenBank/DDBJ whole genome shotgun (WGS) entry which is preliminary data.</text>
</comment>
<evidence type="ECO:0000313" key="1">
    <source>
        <dbReference type="EMBL" id="MED6216030.1"/>
    </source>
</evidence>
<reference evidence="1 2" key="1">
    <citation type="journal article" date="2023" name="Plants (Basel)">
        <title>Bridging the Gap: Combining Genomics and Transcriptomics Approaches to Understand Stylosanthes scabra, an Orphan Legume from the Brazilian Caatinga.</title>
        <authorList>
            <person name="Ferreira-Neto J.R.C."/>
            <person name="da Silva M.D."/>
            <person name="Binneck E."/>
            <person name="de Melo N.F."/>
            <person name="da Silva R.H."/>
            <person name="de Melo A.L.T.M."/>
            <person name="Pandolfi V."/>
            <person name="Bustamante F.O."/>
            <person name="Brasileiro-Vidal A.C."/>
            <person name="Benko-Iseppon A.M."/>
        </authorList>
    </citation>
    <scope>NUCLEOTIDE SEQUENCE [LARGE SCALE GENOMIC DNA]</scope>
    <source>
        <tissue evidence="1">Leaves</tissue>
    </source>
</reference>
<dbReference type="Proteomes" id="UP001341840">
    <property type="component" value="Unassembled WGS sequence"/>
</dbReference>
<keyword evidence="2" id="KW-1185">Reference proteome</keyword>
<organism evidence="1 2">
    <name type="scientific">Stylosanthes scabra</name>
    <dbReference type="NCBI Taxonomy" id="79078"/>
    <lineage>
        <taxon>Eukaryota</taxon>
        <taxon>Viridiplantae</taxon>
        <taxon>Streptophyta</taxon>
        <taxon>Embryophyta</taxon>
        <taxon>Tracheophyta</taxon>
        <taxon>Spermatophyta</taxon>
        <taxon>Magnoliopsida</taxon>
        <taxon>eudicotyledons</taxon>
        <taxon>Gunneridae</taxon>
        <taxon>Pentapetalae</taxon>
        <taxon>rosids</taxon>
        <taxon>fabids</taxon>
        <taxon>Fabales</taxon>
        <taxon>Fabaceae</taxon>
        <taxon>Papilionoideae</taxon>
        <taxon>50 kb inversion clade</taxon>
        <taxon>dalbergioids sensu lato</taxon>
        <taxon>Dalbergieae</taxon>
        <taxon>Pterocarpus clade</taxon>
        <taxon>Stylosanthes</taxon>
    </lineage>
</organism>
<evidence type="ECO:0000313" key="2">
    <source>
        <dbReference type="Proteomes" id="UP001341840"/>
    </source>
</evidence>
<sequence>MRRRGKGRCGHSLLGLRGRRDLSLRACPRIMCMTGARTTLTLLCRCPVTASPPLSTIHHPLQCVECVEGKPQPPHTQQSTHPTTANPWLWSSCQPSSSSMVAYYSKHLPPETAVGVERFISVWPRLVTTYGMRQSELGTSSQRGTTIAGSLLRDWDRLPVQPQTPGQIELPINRARPDTAEVTIDLSLVRPSHVGIRC</sequence>
<dbReference type="EMBL" id="JASCZI010271867">
    <property type="protein sequence ID" value="MED6216030.1"/>
    <property type="molecule type" value="Genomic_DNA"/>
</dbReference>
<name>A0ABU6Z1D8_9FABA</name>
<accession>A0ABU6Z1D8</accession>
<protein>
    <submittedName>
        <fullName evidence="1">Uncharacterized protein</fullName>
    </submittedName>
</protein>
<gene>
    <name evidence="1" type="ORF">PIB30_003675</name>
</gene>